<keyword evidence="21 24" id="KW-1167">Clathrin- and caveolin-independent endocytosis of virus by host</keyword>
<evidence type="ECO:0000256" key="2">
    <source>
        <dbReference type="ARBA" id="ARBA00006321"/>
    </source>
</evidence>
<dbReference type="InterPro" id="IPR013828">
    <property type="entry name" value="Hemagglutn_HA1_a/b_dom_sf"/>
</dbReference>
<feature type="chain" id="PRO_5023239347" description="Hemagglutinin HA2 chain" evidence="24">
    <location>
        <begin position="347"/>
        <end position="568"/>
    </location>
</feature>
<comment type="function">
    <text evidence="25">Binds to sialic acid-containing receptors on the cell surface, bringing about the attachment of the virus particle to the cell. This attachment induces virion internalization of about two third of the virus particles through clathrin-dependent endocytosis and about one third through a clathrin- and caveolin-independent pathway. Plays a major role in the determination of host range restriction and virulence. Class I viral fusion protein. Responsible for penetration of the virus into the cell cytoplasm by mediating the fusion of the membrane of the endocytosed virus particle with the endosomal membrane. Low pH in endosomes induces an irreversible conformational change in HA2, releasing the fusion hydrophobic peptide. Several trimers are required to form a competent fusion pore.</text>
</comment>
<dbReference type="GO" id="GO:0016020">
    <property type="term" value="C:membrane"/>
    <property type="evidence" value="ECO:0007669"/>
    <property type="project" value="UniProtKB-UniRule"/>
</dbReference>
<comment type="similarity">
    <text evidence="2 24 25">Belongs to the influenza viruses hemagglutinin family.</text>
</comment>
<evidence type="ECO:0000256" key="22">
    <source>
        <dbReference type="ARBA" id="ARBA00023288"/>
    </source>
</evidence>
<keyword evidence="12 24" id="KW-1161">Viral attachment to host cell</keyword>
<gene>
    <name evidence="24 27" type="primary">HA</name>
</gene>
<dbReference type="PRINTS" id="PR00329">
    <property type="entry name" value="HEMAGGLUTN12"/>
</dbReference>
<keyword evidence="19 24" id="KW-1015">Disulfide bond</keyword>
<keyword evidence="13 24" id="KW-0946">Virion</keyword>
<feature type="disulfide bond" evidence="24">
    <location>
        <begin position="106"/>
        <end position="151"/>
    </location>
</feature>
<evidence type="ECO:0000256" key="6">
    <source>
        <dbReference type="ARBA" id="ARBA00022511"/>
    </source>
</evidence>
<comment type="subunit">
    <text evidence="3 24 25">Homotrimer of disulfide-linked HA1-HA2.</text>
</comment>
<dbReference type="GO" id="GO:0020002">
    <property type="term" value="C:host cell plasma membrane"/>
    <property type="evidence" value="ECO:0007669"/>
    <property type="project" value="UniProtKB-SubCell"/>
</dbReference>
<protein>
    <recommendedName>
        <fullName evidence="24">Hemagglutinin</fullName>
    </recommendedName>
    <component>
        <recommendedName>
            <fullName evidence="24">Hemagglutinin HA1 chain</fullName>
        </recommendedName>
    </component>
    <component>
        <recommendedName>
            <fullName evidence="24">Hemagglutinin HA2 chain</fullName>
        </recommendedName>
    </component>
</protein>
<dbReference type="InterPro" id="IPR000149">
    <property type="entry name" value="Hemagglutn_influenz_A"/>
</dbReference>
<dbReference type="InterPro" id="IPR001364">
    <property type="entry name" value="Hemagglutn_influenz_A/B"/>
</dbReference>
<dbReference type="GO" id="GO:0039654">
    <property type="term" value="P:fusion of virus membrane with host endosome membrane"/>
    <property type="evidence" value="ECO:0007669"/>
    <property type="project" value="UniProtKB-UniRule"/>
</dbReference>
<proteinExistence type="inferred from homology"/>
<evidence type="ECO:0000256" key="26">
    <source>
        <dbReference type="SAM" id="Coils"/>
    </source>
</evidence>
<accession>A7Y818</accession>
<comment type="PTM">
    <text evidence="24">Palmitoylated.</text>
</comment>
<keyword evidence="9 24" id="KW-0945">Host-virus interaction</keyword>
<keyword evidence="24" id="KW-0732">Signal</keyword>
<dbReference type="GO" id="GO:0075512">
    <property type="term" value="P:clathrin-dependent endocytosis of virus by host cell"/>
    <property type="evidence" value="ECO:0007669"/>
    <property type="project" value="UniProtKB-UniRule"/>
</dbReference>
<keyword evidence="18 24" id="KW-0564">Palmitate</keyword>
<keyword evidence="26" id="KW-0175">Coiled coil</keyword>
<keyword evidence="14 24" id="KW-1043">Host membrane</keyword>
<keyword evidence="24" id="KW-1133">Transmembrane helix</keyword>
<feature type="coiled-coil region" evidence="26">
    <location>
        <begin position="402"/>
        <end position="436"/>
    </location>
</feature>
<evidence type="ECO:0000256" key="25">
    <source>
        <dbReference type="RuleBase" id="RU003324"/>
    </source>
</evidence>
<evidence type="ECO:0000256" key="21">
    <source>
        <dbReference type="ARBA" id="ARBA00023261"/>
    </source>
</evidence>
<feature type="disulfide bond" evidence="24">
    <location>
        <begin position="294"/>
        <end position="318"/>
    </location>
</feature>
<feature type="disulfide bond" evidence="24">
    <location>
        <begin position="490"/>
        <end position="494"/>
    </location>
</feature>
<dbReference type="SUPFAM" id="SSF49818">
    <property type="entry name" value="Viral protein domain"/>
    <property type="match status" value="1"/>
</dbReference>
<evidence type="ECO:0000256" key="4">
    <source>
        <dbReference type="ARBA" id="ARBA00022506"/>
    </source>
</evidence>
<keyword evidence="23 24" id="KW-1160">Virus entry into host cell</keyword>
<feature type="lipid moiety-binding region" description="S-palmitoyl cysteine; by host" evidence="24">
    <location>
        <position position="567"/>
    </location>
</feature>
<dbReference type="GO" id="GO:0019064">
    <property type="term" value="P:fusion of virus membrane with host plasma membrane"/>
    <property type="evidence" value="ECO:0007669"/>
    <property type="project" value="InterPro"/>
</dbReference>
<dbReference type="Gene3D" id="3.90.20.10">
    <property type="match status" value="1"/>
</dbReference>
<reference evidence="27" key="1">
    <citation type="submission" date="2007-08" db="EMBL/GenBank/DDBJ databases">
        <authorList>
            <person name="Komadina N."/>
            <person name="Selleck P."/>
            <person name="Usman T.B."/>
        </authorList>
    </citation>
    <scope>NUCLEOTIDE SEQUENCE</scope>
    <source>
        <strain evidence="27">A/Chicken/Taput/BBPV1-576/2005</strain>
    </source>
</reference>
<dbReference type="Gene3D" id="3.90.209.20">
    <property type="match status" value="1"/>
</dbReference>
<dbReference type="GO" id="GO:0019062">
    <property type="term" value="P:virion attachment to host cell"/>
    <property type="evidence" value="ECO:0007669"/>
    <property type="project" value="UniProtKB-KW"/>
</dbReference>
<keyword evidence="7 24" id="KW-0348">Hemagglutinin</keyword>
<keyword evidence="5 24" id="KW-1170">Fusion of virus membrane with host endosomal membrane</keyword>
<evidence type="ECO:0000256" key="11">
    <source>
        <dbReference type="ARBA" id="ARBA00022692"/>
    </source>
</evidence>
<dbReference type="EMBL" id="EU124083">
    <property type="protein sequence ID" value="ABU99019.1"/>
    <property type="molecule type" value="Viral_cRNA"/>
</dbReference>
<dbReference type="InterPro" id="IPR008980">
    <property type="entry name" value="Capsid_hemagglutn"/>
</dbReference>
<evidence type="ECO:0000256" key="15">
    <source>
        <dbReference type="ARBA" id="ARBA00022879"/>
    </source>
</evidence>
<dbReference type="HAMAP" id="MF_04072">
    <property type="entry name" value="INFV_HEMA"/>
    <property type="match status" value="1"/>
</dbReference>
<comment type="function">
    <text evidence="24">Binds to sialic acid-containing receptors on the cell surface, bringing about the attachment of the virus particle to the cell. This attachment induces virion internalization either through clathrin-dependent endocytosis or through clathrin- and caveolin-independent pathway. Plays a major role in the determination of host range restriction and virulence. Class I viral fusion protein. Responsible for penetration of the virus into the cell cytoplasm by mediating the fusion of the membrane of the endocytosed virus particle with the endosomal membrane. Low pH in endosomes induces an irreversible conformational change in HA2, releasing the fusion hydrophobic peptide. Several trimers are required to form a competent fusion pore.</text>
</comment>
<organism evidence="27">
    <name type="scientific">Influenza A virus</name>
    <name type="common">A/Chicken/Taput/BBPV1-576/2005(H5N1)</name>
    <dbReference type="NCBI Taxonomy" id="464569"/>
    <lineage>
        <taxon>Viruses</taxon>
        <taxon>Riboviria</taxon>
        <taxon>Orthornavirae</taxon>
        <taxon>Negarnaviricota</taxon>
        <taxon>Polyploviricotina</taxon>
        <taxon>Insthoviricetes</taxon>
        <taxon>Articulavirales</taxon>
        <taxon>Orthomyxoviridae</taxon>
        <taxon>Alphainfluenzavirus</taxon>
        <taxon>Alphainfluenzavirus influenzae</taxon>
        <taxon>Influenza A virus</taxon>
    </lineage>
</organism>
<evidence type="ECO:0000256" key="13">
    <source>
        <dbReference type="ARBA" id="ARBA00022844"/>
    </source>
</evidence>
<dbReference type="GO" id="GO:0046789">
    <property type="term" value="F:host cell surface receptor binding"/>
    <property type="evidence" value="ECO:0007669"/>
    <property type="project" value="UniProtKB-UniRule"/>
</dbReference>
<keyword evidence="15 24" id="KW-0261">Viral envelope protein</keyword>
<evidence type="ECO:0000256" key="18">
    <source>
        <dbReference type="ARBA" id="ARBA00023139"/>
    </source>
</evidence>
<evidence type="ECO:0000256" key="7">
    <source>
        <dbReference type="ARBA" id="ARBA00022546"/>
    </source>
</evidence>
<keyword evidence="4 24" id="KW-1168">Fusion of virus membrane with host membrane</keyword>
<keyword evidence="6 24" id="KW-1032">Host cell membrane</keyword>
<dbReference type="FunFam" id="3.90.209.20:FF:000001">
    <property type="entry name" value="Hemagglutinin"/>
    <property type="match status" value="1"/>
</dbReference>
<evidence type="ECO:0000256" key="5">
    <source>
        <dbReference type="ARBA" id="ARBA00022510"/>
    </source>
</evidence>
<evidence type="ECO:0000256" key="16">
    <source>
        <dbReference type="ARBA" id="ARBA00022890"/>
    </source>
</evidence>
<dbReference type="GO" id="GO:0055036">
    <property type="term" value="C:virion membrane"/>
    <property type="evidence" value="ECO:0007669"/>
    <property type="project" value="UniProtKB-SubCell"/>
</dbReference>
<evidence type="ECO:0000313" key="27">
    <source>
        <dbReference type="EMBL" id="ABU99019.1"/>
    </source>
</evidence>
<keyword evidence="8 24" id="KW-1165">Clathrin-mediated endocytosis of virus by host</keyword>
<dbReference type="SUPFAM" id="SSF58064">
    <property type="entry name" value="Influenza hemagglutinin (stalk)"/>
    <property type="match status" value="1"/>
</dbReference>
<keyword evidence="11 24" id="KW-0812">Transmembrane</keyword>
<evidence type="ECO:0000256" key="17">
    <source>
        <dbReference type="ARBA" id="ARBA00023136"/>
    </source>
</evidence>
<comment type="PTM">
    <text evidence="24">In natural infection, inactive HA is matured into HA1 and HA2 outside the cell by one or more trypsin-like, arginine-specific endoprotease secreted by the bronchial epithelial cells. One identified protease that may be involved in this process is secreted in lungs by club cells.</text>
</comment>
<keyword evidence="16 24" id="KW-1164">Virus endocytosis by host</keyword>
<dbReference type="GO" id="GO:0019031">
    <property type="term" value="C:viral envelope"/>
    <property type="evidence" value="ECO:0007669"/>
    <property type="project" value="UniProtKB-UniRule"/>
</dbReference>
<feature type="disulfide bond" evidence="24">
    <location>
        <begin position="71"/>
        <end position="83"/>
    </location>
</feature>
<feature type="transmembrane region" description="Helical" evidence="24">
    <location>
        <begin position="533"/>
        <end position="555"/>
    </location>
</feature>
<comment type="subcellular location">
    <subcellularLocation>
        <location evidence="1 24">Host apical cell membrane</location>
        <topology evidence="1 24">Single-pass type I membrane protein</topology>
    </subcellularLocation>
    <subcellularLocation>
        <location evidence="24">Virion membrane</location>
        <topology evidence="24">Single-pass type I membrane protein</topology>
    </subcellularLocation>
    <text evidence="24">Targeted to the apical plasma membrane in epithelial polarized cells through a signal present in the transmembrane domain. Associated with glycosphingolipid- and cholesterol-enriched detergent-resistant lipid rafts.</text>
</comment>
<keyword evidence="20 24" id="KW-0325">Glycoprotein</keyword>
<keyword evidence="17 24" id="KW-0472">Membrane</keyword>
<feature type="lipid moiety-binding region" description="S-palmitoyl cysteine; by host" evidence="24">
    <location>
        <position position="564"/>
    </location>
</feature>
<dbReference type="PRINTS" id="PR00330">
    <property type="entry name" value="HEMAGGLUTN1"/>
</dbReference>
<evidence type="ECO:0000256" key="3">
    <source>
        <dbReference type="ARBA" id="ARBA00011292"/>
    </source>
</evidence>
<evidence type="ECO:0000256" key="9">
    <source>
        <dbReference type="ARBA" id="ARBA00022581"/>
    </source>
</evidence>
<keyword evidence="22 24" id="KW-0449">Lipoprotein</keyword>
<comment type="caution">
    <text evidence="24">Lacks conserved residue(s) required for the propagation of feature annotation.</text>
</comment>
<evidence type="ECO:0000256" key="24">
    <source>
        <dbReference type="HAMAP-Rule" id="MF_04072"/>
    </source>
</evidence>
<dbReference type="GO" id="GO:0046761">
    <property type="term" value="P:viral budding from plasma membrane"/>
    <property type="evidence" value="ECO:0007669"/>
    <property type="project" value="UniProtKB-UniRule"/>
</dbReference>
<evidence type="ECO:0000256" key="12">
    <source>
        <dbReference type="ARBA" id="ARBA00022804"/>
    </source>
</evidence>
<evidence type="ECO:0000256" key="8">
    <source>
        <dbReference type="ARBA" id="ARBA00022570"/>
    </source>
</evidence>
<evidence type="ECO:0000256" key="10">
    <source>
        <dbReference type="ARBA" id="ARBA00022595"/>
    </source>
</evidence>
<feature type="site" description="Cleavage; by host" evidence="24">
    <location>
        <begin position="346"/>
        <end position="347"/>
    </location>
</feature>
<name>A7Y818_IH5N1</name>
<evidence type="ECO:0000256" key="14">
    <source>
        <dbReference type="ARBA" id="ARBA00022870"/>
    </source>
</evidence>
<sequence length="576" mass="65224">MEKIVLLLAIVSLVKSDQICIGYHANNSTEQVDTIMEKNVTVTHAQDILEKKHNGKLCDLDGVKPLILRDCSVAGWLLGNPMCDEFINVPEWSYIVEKANPANGLCYPGNFNDYEELKHLLSRINHFEKIQIIPKSSWSDHEASLGVSSACPYLGRSSFFRNVVWLIKKNSTYPTIKRSYNNTNQEDLLVLWGIHHPNDAAEQTRLYQNPTTYISVGTSTLNQRLVPKIATRSKVNGQSGRMEFFWTILKPNDAINFESNGNFIAPEYAYKIVKKGDSAIMKSELEYGNCNTKCQTPMGAINSSMPFHNIHPLTIGECPKYVKSNRLVLATGLRNSPQRERRRKKRGLFGAIAGFIEGGWQGMVDGWYGYHHSNEQGSGYAADKESTQKAIDGVTNKVNSIIDKMNTQFEAVGREFNNLERRIENLNKKMEDGFLDVWTYNAELLVLMENERTLDFHDSNVKNLYDKVRLQLRDNAKELGNGCFEFYHKCDNECMESIRNGTYNYPQYSEEARLKREEISGVKLESIGTYQILSIYSTVASSLALAIMMAGLSLWMCSNGSLQCRVCIKFVSSDCS</sequence>
<keyword evidence="10 24" id="KW-1162">Viral penetration into host cytoplasm</keyword>
<evidence type="ECO:0000256" key="1">
    <source>
        <dbReference type="ARBA" id="ARBA00004310"/>
    </source>
</evidence>
<feature type="lipid moiety-binding region" description="S-palmitoyl cysteine; by host" evidence="24">
    <location>
        <position position="557"/>
    </location>
</feature>
<evidence type="ECO:0000256" key="20">
    <source>
        <dbReference type="ARBA" id="ARBA00023180"/>
    </source>
</evidence>
<feature type="disulfide bond" evidence="24">
    <location>
        <begin position="58"/>
        <end position="290"/>
    </location>
</feature>
<evidence type="ECO:0000256" key="23">
    <source>
        <dbReference type="ARBA" id="ARBA00023296"/>
    </source>
</evidence>
<evidence type="ECO:0000256" key="19">
    <source>
        <dbReference type="ARBA" id="ARBA00023157"/>
    </source>
</evidence>
<dbReference type="Pfam" id="PF00509">
    <property type="entry name" value="Hemagglutinin"/>
    <property type="match status" value="1"/>
</dbReference>